<dbReference type="PROSITE" id="PS00189">
    <property type="entry name" value="LIPOYL"/>
    <property type="match status" value="1"/>
</dbReference>
<dbReference type="PANTHER" id="PTHR11715:SF3">
    <property type="entry name" value="GLYCINE CLEAVAGE SYSTEM H PROTEIN-RELATED"/>
    <property type="match status" value="1"/>
</dbReference>
<gene>
    <name evidence="4" type="ORF">DTK66_08085</name>
</gene>
<dbReference type="RefSeq" id="WP_153930417.1">
    <property type="nucleotide sequence ID" value="NZ_QORN01000031.1"/>
</dbReference>
<keyword evidence="2" id="KW-0450">Lipoyl</keyword>
<dbReference type="PROSITE" id="PS50968">
    <property type="entry name" value="BIOTINYL_LIPOYL"/>
    <property type="match status" value="1"/>
</dbReference>
<proteinExistence type="inferred from homology"/>
<name>A0ABR8P8L3_9LACO</name>
<protein>
    <submittedName>
        <fullName evidence="4">Glycine cleavage system protein H</fullName>
    </submittedName>
</protein>
<dbReference type="InterPro" id="IPR033753">
    <property type="entry name" value="GCV_H/Fam206"/>
</dbReference>
<dbReference type="SUPFAM" id="SSF51230">
    <property type="entry name" value="Single hybrid motif"/>
    <property type="match status" value="1"/>
</dbReference>
<dbReference type="Pfam" id="PF01597">
    <property type="entry name" value="GCV_H"/>
    <property type="match status" value="1"/>
</dbReference>
<dbReference type="InterPro" id="IPR002930">
    <property type="entry name" value="GCV_H"/>
</dbReference>
<evidence type="ECO:0000256" key="2">
    <source>
        <dbReference type="ARBA" id="ARBA00022823"/>
    </source>
</evidence>
<dbReference type="InterPro" id="IPR000089">
    <property type="entry name" value="Biotin_lipoyl"/>
</dbReference>
<reference evidence="4 5" key="1">
    <citation type="submission" date="2018-07" db="EMBL/GenBank/DDBJ databases">
        <title>Phylogenomic Insights into understanding Host Adaptation of Lactobacillus reuteri by a novel species, Lactobacillus spp. M31.</title>
        <authorList>
            <person name="Sharma S."/>
            <person name="Patil P."/>
            <person name="Korpole S."/>
            <person name="Patil P.B."/>
        </authorList>
    </citation>
    <scope>NUCLEOTIDE SEQUENCE [LARGE SCALE GENOMIC DNA]</scope>
    <source>
        <strain evidence="4 5">M31</strain>
    </source>
</reference>
<comment type="similarity">
    <text evidence="1">Belongs to the GcvH family.</text>
</comment>
<evidence type="ECO:0000313" key="4">
    <source>
        <dbReference type="EMBL" id="MBD5807051.1"/>
    </source>
</evidence>
<keyword evidence="5" id="KW-1185">Reference proteome</keyword>
<dbReference type="InterPro" id="IPR011053">
    <property type="entry name" value="Single_hybrid_motif"/>
</dbReference>
<dbReference type="Gene3D" id="2.40.50.100">
    <property type="match status" value="1"/>
</dbReference>
<dbReference type="CDD" id="cd06848">
    <property type="entry name" value="GCS_H"/>
    <property type="match status" value="1"/>
</dbReference>
<sequence length="98" mass="10590">MAKSYFWVKEQADGTKRVGLNDTGRDELGAVSFVDVPAAGTTLKHNDKFIAVEAEKAVTDVDSPIDGKIVKINEGIIDDPAGLNSTDEAKNWIVEVKD</sequence>
<organism evidence="4 5">
    <name type="scientific">Limosilactobacillus walteri</name>
    <dbReference type="NCBI Taxonomy" id="2268022"/>
    <lineage>
        <taxon>Bacteria</taxon>
        <taxon>Bacillati</taxon>
        <taxon>Bacillota</taxon>
        <taxon>Bacilli</taxon>
        <taxon>Lactobacillales</taxon>
        <taxon>Lactobacillaceae</taxon>
        <taxon>Limosilactobacillus</taxon>
    </lineage>
</organism>
<dbReference type="PANTHER" id="PTHR11715">
    <property type="entry name" value="GLYCINE CLEAVAGE SYSTEM H PROTEIN"/>
    <property type="match status" value="1"/>
</dbReference>
<evidence type="ECO:0000313" key="5">
    <source>
        <dbReference type="Proteomes" id="UP000704341"/>
    </source>
</evidence>
<dbReference type="InterPro" id="IPR003016">
    <property type="entry name" value="2-oxoA_DH_lipoyl-BS"/>
</dbReference>
<evidence type="ECO:0000259" key="3">
    <source>
        <dbReference type="PROSITE" id="PS50968"/>
    </source>
</evidence>
<feature type="domain" description="Lipoyl-binding" evidence="3">
    <location>
        <begin position="15"/>
        <end position="97"/>
    </location>
</feature>
<accession>A0ABR8P8L3</accession>
<evidence type="ECO:0000256" key="1">
    <source>
        <dbReference type="ARBA" id="ARBA00009249"/>
    </source>
</evidence>
<dbReference type="Proteomes" id="UP000704341">
    <property type="component" value="Unassembled WGS sequence"/>
</dbReference>
<dbReference type="EMBL" id="QORN01000031">
    <property type="protein sequence ID" value="MBD5807051.1"/>
    <property type="molecule type" value="Genomic_DNA"/>
</dbReference>
<comment type="caution">
    <text evidence="4">The sequence shown here is derived from an EMBL/GenBank/DDBJ whole genome shotgun (WGS) entry which is preliminary data.</text>
</comment>